<dbReference type="RefSeq" id="WP_379862278.1">
    <property type="nucleotide sequence ID" value="NZ_JBHMFC010000103.1"/>
</dbReference>
<evidence type="ECO:0000313" key="1">
    <source>
        <dbReference type="EMBL" id="MFB9058032.1"/>
    </source>
</evidence>
<gene>
    <name evidence="1" type="ORF">ACFFU9_14905</name>
</gene>
<proteinExistence type="predicted"/>
<sequence>MARKRSIEWLIKNYLPFLETFGMDEKNIRENYVNNWVNKDKNDVESYLWSIFNLLIDENLKQSKAKNLEGYYDRNMKIYSKMSIFLRKYKSKPAGHLQKLYNENYIKKENQSFKDNTFHMDVAIYCKAIDCKFGDEVDGKLISIKEALENSIIPYDKCTSEVGCLCFYSIRPRRDENDDLIYKDDYLIKKKIENKKGFWSRLFS</sequence>
<accession>A0ABV5FEZ3</accession>
<name>A0ABV5FEZ3_9FLAO</name>
<keyword evidence="2" id="KW-1185">Reference proteome</keyword>
<dbReference type="EMBL" id="JBHMFC010000103">
    <property type="protein sequence ID" value="MFB9058032.1"/>
    <property type="molecule type" value="Genomic_DNA"/>
</dbReference>
<dbReference type="Proteomes" id="UP001589585">
    <property type="component" value="Unassembled WGS sequence"/>
</dbReference>
<protein>
    <submittedName>
        <fullName evidence="1">Uncharacterized protein</fullName>
    </submittedName>
</protein>
<evidence type="ECO:0000313" key="2">
    <source>
        <dbReference type="Proteomes" id="UP001589585"/>
    </source>
</evidence>
<reference evidence="1 2" key="1">
    <citation type="submission" date="2024-09" db="EMBL/GenBank/DDBJ databases">
        <authorList>
            <person name="Sun Q."/>
            <person name="Mori K."/>
        </authorList>
    </citation>
    <scope>NUCLEOTIDE SEQUENCE [LARGE SCALE GENOMIC DNA]</scope>
    <source>
        <strain evidence="1 2">CECT 8622</strain>
    </source>
</reference>
<organism evidence="1 2">
    <name type="scientific">Mariniflexile ostreae</name>
    <dbReference type="NCBI Taxonomy" id="1520892"/>
    <lineage>
        <taxon>Bacteria</taxon>
        <taxon>Pseudomonadati</taxon>
        <taxon>Bacteroidota</taxon>
        <taxon>Flavobacteriia</taxon>
        <taxon>Flavobacteriales</taxon>
        <taxon>Flavobacteriaceae</taxon>
        <taxon>Mariniflexile</taxon>
    </lineage>
</organism>
<comment type="caution">
    <text evidence="1">The sequence shown here is derived from an EMBL/GenBank/DDBJ whole genome shotgun (WGS) entry which is preliminary data.</text>
</comment>